<keyword evidence="3" id="KW-1185">Reference proteome</keyword>
<dbReference type="AlphaFoldDB" id="A0A1Z4N570"/>
<feature type="transmembrane region" description="Helical" evidence="1">
    <location>
        <begin position="6"/>
        <end position="28"/>
    </location>
</feature>
<accession>A0A1Z4N570</accession>
<protein>
    <submittedName>
        <fullName evidence="2">Uncharacterized protein</fullName>
    </submittedName>
</protein>
<reference evidence="2 3" key="1">
    <citation type="submission" date="2017-06" db="EMBL/GenBank/DDBJ databases">
        <title>Genome sequencing of cyanobaciteial culture collection at National Institute for Environmental Studies (NIES).</title>
        <authorList>
            <person name="Hirose Y."/>
            <person name="Shimura Y."/>
            <person name="Fujisawa T."/>
            <person name="Nakamura Y."/>
            <person name="Kawachi M."/>
        </authorList>
    </citation>
    <scope>NUCLEOTIDE SEQUENCE [LARGE SCALE GENOMIC DNA]</scope>
    <source>
        <strain evidence="2 3">NIES-37</strain>
    </source>
</reference>
<gene>
    <name evidence="2" type="ORF">NIES37_48660</name>
</gene>
<dbReference type="EMBL" id="AP018248">
    <property type="protein sequence ID" value="BAZ00868.1"/>
    <property type="molecule type" value="Genomic_DNA"/>
</dbReference>
<dbReference type="KEGG" id="ttq:NIES37_48660"/>
<evidence type="ECO:0000256" key="1">
    <source>
        <dbReference type="SAM" id="Phobius"/>
    </source>
</evidence>
<evidence type="ECO:0000313" key="3">
    <source>
        <dbReference type="Proteomes" id="UP000218785"/>
    </source>
</evidence>
<evidence type="ECO:0000313" key="2">
    <source>
        <dbReference type="EMBL" id="BAZ00868.1"/>
    </source>
</evidence>
<keyword evidence="1" id="KW-0472">Membrane</keyword>
<proteinExistence type="predicted"/>
<keyword evidence="1" id="KW-1133">Transmembrane helix</keyword>
<name>A0A1Z4N570_9CYAN</name>
<organism evidence="2 3">
    <name type="scientific">Tolypothrix tenuis PCC 7101</name>
    <dbReference type="NCBI Taxonomy" id="231146"/>
    <lineage>
        <taxon>Bacteria</taxon>
        <taxon>Bacillati</taxon>
        <taxon>Cyanobacteriota</taxon>
        <taxon>Cyanophyceae</taxon>
        <taxon>Nostocales</taxon>
        <taxon>Tolypothrichaceae</taxon>
        <taxon>Tolypothrix</taxon>
    </lineage>
</organism>
<keyword evidence="1" id="KW-0812">Transmembrane</keyword>
<dbReference type="Proteomes" id="UP000218785">
    <property type="component" value="Chromosome"/>
</dbReference>
<dbReference type="RefSeq" id="WP_096580069.1">
    <property type="nucleotide sequence ID" value="NZ_CAWNJS010000001.1"/>
</dbReference>
<sequence>MDLRKQLRIIILALTLGGVLLVLVKVLLTTTIEKPKSEQLRSESHAIASFEDDNYIVLR</sequence>